<dbReference type="VEuPathDB" id="TriTrypDB:LdCL_180014500"/>
<gene>
    <name evidence="3" type="ORF">LDHU3_18.1180</name>
</gene>
<evidence type="ECO:0000256" key="2">
    <source>
        <dbReference type="SAM" id="MobiDB-lite"/>
    </source>
</evidence>
<name>A0A6J8F997_LEIDO</name>
<feature type="compositionally biased region" description="Low complexity" evidence="2">
    <location>
        <begin position="770"/>
        <end position="782"/>
    </location>
</feature>
<accession>A0A6J8F997</accession>
<dbReference type="VEuPathDB" id="TriTrypDB:LdBPK_180930.1"/>
<sequence length="899" mass="95928">MSLYTVMENTNQSAAWQPAAAGAAAAATTSPSPEVYFKKQVLKLGMDGTSLCRLIVVTDTHVYVCVPSGGITRAIAVRRIERVTLCPREDVGDDDGDDHAGWDAASGSPAAAGGAGSGGPTMPSAKPQREKAKSLFASVVSRRGDIAGRTNLQVPHHSRPDSADGDAGGALAVSSTDASPAASSRQGASSAADKAGREVPASVAAGRWVTIVTLGIAQEAALALQFYSAVDGEDFVAALRKASHISAAAVFNLPAEEGPIDASGQLLSLPARCEDPVWPRVLKREAGDTNMGNRKPDVESIRAVEEVQLSPPRSPRSPTAPPQPTAHPTLLPHDRSGSGNSDGSRGRRPSSRESVHTAVPSQAVQQRIGDRAPPAPSPAVYAPTVEETRWHSPPQAPSRLQKSTDGSPSAWRTPSPLRTAPHRKVPAPPPSVLSQQLQLSAPPPLKTIRGPVIEGRGGGGSHNRGSSATQSLRDAANEPTRTTSQSRLPRLIFATASSSAMCEGVPSCPKAAAPVSTTKAEAVPRRSLFADELGTAQVVDPAASSLSAAAPRTAFMATEDGARDAPVHVDALQAELAAQSATVARLQRSLQAHESLLIELADARADVRGLQATLAERNEQCDEWQAACSQAEQRVSILRRQHERMLAEQQERLRRAHHAELEAVQAAFEEYDARMSAFLEQLKQDHREEEVQWQRERRVLLLQLHEQQRQQQEMRDVEEHRRVRAAGVVARAHYEAQRRRVPAPQVYQRESAHAQRQRQSSAVVAGVVHSPRGSGTSSSRRPLASSAECNPASAAWPRAEVNSPSDSLLSPPPPPRQPPSHTTSPFSAHRLMNGSPDVDDEVNHVHPAARHGTAALTRRPHAYFQAHLQAPPSYPRGGSIPDAHDVGKGTYTPSRRSYV</sequence>
<feature type="compositionally biased region" description="Low complexity" evidence="2">
    <location>
        <begin position="102"/>
        <end position="112"/>
    </location>
</feature>
<organism evidence="3 4">
    <name type="scientific">Leishmania donovani</name>
    <dbReference type="NCBI Taxonomy" id="5661"/>
    <lineage>
        <taxon>Eukaryota</taxon>
        <taxon>Discoba</taxon>
        <taxon>Euglenozoa</taxon>
        <taxon>Kinetoplastea</taxon>
        <taxon>Metakinetoplastina</taxon>
        <taxon>Trypanosomatida</taxon>
        <taxon>Trypanosomatidae</taxon>
        <taxon>Leishmaniinae</taxon>
        <taxon>Leishmania</taxon>
    </lineage>
</organism>
<dbReference type="VEuPathDB" id="TriTrypDB:LDHU3_18.1180"/>
<feature type="region of interest" description="Disordered" evidence="2">
    <location>
        <begin position="88"/>
        <end position="133"/>
    </location>
</feature>
<evidence type="ECO:0000313" key="3">
    <source>
        <dbReference type="EMBL" id="CAC5429309.1"/>
    </source>
</evidence>
<proteinExistence type="predicted"/>
<evidence type="ECO:0000313" key="4">
    <source>
        <dbReference type="Proteomes" id="UP000601710"/>
    </source>
</evidence>
<feature type="compositionally biased region" description="Low complexity" evidence="2">
    <location>
        <begin position="169"/>
        <end position="192"/>
    </location>
</feature>
<dbReference type="Proteomes" id="UP000601710">
    <property type="component" value="Chromosome 18"/>
</dbReference>
<feature type="compositionally biased region" description="Polar residues" evidence="2">
    <location>
        <begin position="398"/>
        <end position="412"/>
    </location>
</feature>
<protein>
    <submittedName>
        <fullName evidence="3">Hypothetical_protein_conserved</fullName>
    </submittedName>
</protein>
<feature type="coiled-coil region" evidence="1">
    <location>
        <begin position="569"/>
        <end position="659"/>
    </location>
</feature>
<feature type="region of interest" description="Disordered" evidence="2">
    <location>
        <begin position="284"/>
        <end position="487"/>
    </location>
</feature>
<reference evidence="3" key="1">
    <citation type="submission" date="2020-06" db="EMBL/GenBank/DDBJ databases">
        <authorList>
            <person name="Camacho E."/>
            <person name="Gonzalez-de la Fuente S."/>
            <person name="Rastrojo A."/>
            <person name="Peiro-Pastor R."/>
            <person name="Solana JC."/>
            <person name="Tabera L."/>
            <person name="Gamarro F."/>
            <person name="Carrasco-Ramiro F."/>
            <person name="Requena JM."/>
            <person name="Aguado B."/>
        </authorList>
    </citation>
    <scope>NUCLEOTIDE SEQUENCE</scope>
</reference>
<evidence type="ECO:0000256" key="1">
    <source>
        <dbReference type="SAM" id="Coils"/>
    </source>
</evidence>
<feature type="compositionally biased region" description="Basic and acidic residues" evidence="2">
    <location>
        <begin position="294"/>
        <end position="305"/>
    </location>
</feature>
<feature type="region of interest" description="Disordered" evidence="2">
    <location>
        <begin position="869"/>
        <end position="899"/>
    </location>
</feature>
<feature type="region of interest" description="Disordered" evidence="2">
    <location>
        <begin position="733"/>
        <end position="843"/>
    </location>
</feature>
<dbReference type="AlphaFoldDB" id="A0A6J8F997"/>
<feature type="compositionally biased region" description="Low complexity" evidence="2">
    <location>
        <begin position="326"/>
        <end position="343"/>
    </location>
</feature>
<dbReference type="EMBL" id="LR812638">
    <property type="protein sequence ID" value="CAC5429309.1"/>
    <property type="molecule type" value="Genomic_DNA"/>
</dbReference>
<keyword evidence="1" id="KW-0175">Coiled coil</keyword>
<feature type="region of interest" description="Disordered" evidence="2">
    <location>
        <begin position="147"/>
        <end position="199"/>
    </location>
</feature>
<feature type="compositionally biased region" description="Pro residues" evidence="2">
    <location>
        <begin position="312"/>
        <end position="325"/>
    </location>
</feature>